<proteinExistence type="predicted"/>
<evidence type="ECO:0000313" key="3">
    <source>
        <dbReference type="Proteomes" id="UP000094527"/>
    </source>
</evidence>
<evidence type="ECO:0000313" key="2">
    <source>
        <dbReference type="EMBL" id="ODM94230.1"/>
    </source>
</evidence>
<keyword evidence="1" id="KW-0732">Signal</keyword>
<evidence type="ECO:0008006" key="4">
    <source>
        <dbReference type="Google" id="ProtNLM"/>
    </source>
</evidence>
<accession>A0A1D2MME8</accession>
<feature type="signal peptide" evidence="1">
    <location>
        <begin position="1"/>
        <end position="25"/>
    </location>
</feature>
<feature type="chain" id="PRO_5008904258" description="Conotoxin" evidence="1">
    <location>
        <begin position="26"/>
        <end position="78"/>
    </location>
</feature>
<protein>
    <recommendedName>
        <fullName evidence="4">Conotoxin</fullName>
    </recommendedName>
</protein>
<evidence type="ECO:0000256" key="1">
    <source>
        <dbReference type="SAM" id="SignalP"/>
    </source>
</evidence>
<comment type="caution">
    <text evidence="2">The sequence shown here is derived from an EMBL/GenBank/DDBJ whole genome shotgun (WGS) entry which is preliminary data.</text>
</comment>
<keyword evidence="3" id="KW-1185">Reference proteome</keyword>
<sequence>MGNSSKIILFGLLIAAVLLVDSTSAQRGPSVPASRNRSNRNNALCTTCTGACSGYVCCDGTHRICGVSGNQCMCFRNP</sequence>
<organism evidence="2 3">
    <name type="scientific">Orchesella cincta</name>
    <name type="common">Springtail</name>
    <name type="synonym">Podura cincta</name>
    <dbReference type="NCBI Taxonomy" id="48709"/>
    <lineage>
        <taxon>Eukaryota</taxon>
        <taxon>Metazoa</taxon>
        <taxon>Ecdysozoa</taxon>
        <taxon>Arthropoda</taxon>
        <taxon>Hexapoda</taxon>
        <taxon>Collembola</taxon>
        <taxon>Entomobryomorpha</taxon>
        <taxon>Entomobryoidea</taxon>
        <taxon>Orchesellidae</taxon>
        <taxon>Orchesellinae</taxon>
        <taxon>Orchesella</taxon>
    </lineage>
</organism>
<gene>
    <name evidence="2" type="ORF">Ocin01_12449</name>
</gene>
<dbReference type="AlphaFoldDB" id="A0A1D2MME8"/>
<name>A0A1D2MME8_ORCCI</name>
<dbReference type="EMBL" id="LJIJ01000838">
    <property type="protein sequence ID" value="ODM94230.1"/>
    <property type="molecule type" value="Genomic_DNA"/>
</dbReference>
<dbReference type="Proteomes" id="UP000094527">
    <property type="component" value="Unassembled WGS sequence"/>
</dbReference>
<reference evidence="2 3" key="1">
    <citation type="journal article" date="2016" name="Genome Biol. Evol.">
        <title>Gene Family Evolution Reflects Adaptation to Soil Environmental Stressors in the Genome of the Collembolan Orchesella cincta.</title>
        <authorList>
            <person name="Faddeeva-Vakhrusheva A."/>
            <person name="Derks M.F."/>
            <person name="Anvar S.Y."/>
            <person name="Agamennone V."/>
            <person name="Suring W."/>
            <person name="Smit S."/>
            <person name="van Straalen N.M."/>
            <person name="Roelofs D."/>
        </authorList>
    </citation>
    <scope>NUCLEOTIDE SEQUENCE [LARGE SCALE GENOMIC DNA]</scope>
    <source>
        <tissue evidence="2">Mixed pool</tissue>
    </source>
</reference>